<dbReference type="CDD" id="cd06261">
    <property type="entry name" value="TM_PBP2"/>
    <property type="match status" value="1"/>
</dbReference>
<reference evidence="9 10" key="1">
    <citation type="submission" date="2019-09" db="EMBL/GenBank/DDBJ databases">
        <title>Geobacter sp. Red96, a novel strain isolated from paddy soil.</title>
        <authorList>
            <person name="Xu Z."/>
            <person name="Masuda Y."/>
            <person name="Itoh H."/>
            <person name="Senoo K."/>
        </authorList>
    </citation>
    <scope>NUCLEOTIDE SEQUENCE [LARGE SCALE GENOMIC DNA]</scope>
    <source>
        <strain evidence="9 10">Red96</strain>
    </source>
</reference>
<keyword evidence="4 7" id="KW-0812">Transmembrane</keyword>
<keyword evidence="3" id="KW-1003">Cell membrane</keyword>
<accession>A0A7J4ZWA4</accession>
<evidence type="ECO:0000313" key="10">
    <source>
        <dbReference type="Proteomes" id="UP000420562"/>
    </source>
</evidence>
<dbReference type="PROSITE" id="PS50928">
    <property type="entry name" value="ABC_TM1"/>
    <property type="match status" value="1"/>
</dbReference>
<keyword evidence="10" id="KW-1185">Reference proteome</keyword>
<comment type="caution">
    <text evidence="9">The sequence shown here is derived from an EMBL/GenBank/DDBJ whole genome shotgun (WGS) entry which is preliminary data.</text>
</comment>
<organism evidence="9 10">
    <name type="scientific">Oryzomonas japonica</name>
    <dbReference type="NCBI Taxonomy" id="2603858"/>
    <lineage>
        <taxon>Bacteria</taxon>
        <taxon>Pseudomonadati</taxon>
        <taxon>Thermodesulfobacteriota</taxon>
        <taxon>Desulfuromonadia</taxon>
        <taxon>Geobacterales</taxon>
        <taxon>Geobacteraceae</taxon>
        <taxon>Oryzomonas</taxon>
    </lineage>
</organism>
<evidence type="ECO:0000256" key="6">
    <source>
        <dbReference type="ARBA" id="ARBA00023136"/>
    </source>
</evidence>
<dbReference type="Pfam" id="PF00528">
    <property type="entry name" value="BPD_transp_1"/>
    <property type="match status" value="1"/>
</dbReference>
<feature type="transmembrane region" description="Helical" evidence="7">
    <location>
        <begin position="163"/>
        <end position="191"/>
    </location>
</feature>
<name>A0A7J4ZWA4_9BACT</name>
<evidence type="ECO:0000259" key="8">
    <source>
        <dbReference type="PROSITE" id="PS50928"/>
    </source>
</evidence>
<dbReference type="Gene3D" id="1.10.3720.10">
    <property type="entry name" value="MetI-like"/>
    <property type="match status" value="1"/>
</dbReference>
<gene>
    <name evidence="9" type="ORF">F6V25_03165</name>
</gene>
<evidence type="ECO:0000256" key="1">
    <source>
        <dbReference type="ARBA" id="ARBA00004651"/>
    </source>
</evidence>
<dbReference type="GO" id="GO:0005886">
    <property type="term" value="C:plasma membrane"/>
    <property type="evidence" value="ECO:0007669"/>
    <property type="project" value="UniProtKB-SubCell"/>
</dbReference>
<dbReference type="SUPFAM" id="SSF161098">
    <property type="entry name" value="MetI-like"/>
    <property type="match status" value="1"/>
</dbReference>
<comment type="subcellular location">
    <subcellularLocation>
        <location evidence="1 7">Cell membrane</location>
        <topology evidence="1 7">Multi-pass membrane protein</topology>
    </subcellularLocation>
</comment>
<proteinExistence type="inferred from homology"/>
<protein>
    <submittedName>
        <fullName evidence="9">ABC transporter permease</fullName>
    </submittedName>
</protein>
<evidence type="ECO:0000256" key="7">
    <source>
        <dbReference type="RuleBase" id="RU363032"/>
    </source>
</evidence>
<dbReference type="PANTHER" id="PTHR30151:SF0">
    <property type="entry name" value="ABC TRANSPORTER PERMEASE PROTEIN MJ0413-RELATED"/>
    <property type="match status" value="1"/>
</dbReference>
<keyword evidence="5 7" id="KW-1133">Transmembrane helix</keyword>
<dbReference type="PANTHER" id="PTHR30151">
    <property type="entry name" value="ALKANE SULFONATE ABC TRANSPORTER-RELATED, MEMBRANE SUBUNIT"/>
    <property type="match status" value="1"/>
</dbReference>
<keyword evidence="6 7" id="KW-0472">Membrane</keyword>
<dbReference type="AlphaFoldDB" id="A0A7J4ZWA4"/>
<dbReference type="InterPro" id="IPR000515">
    <property type="entry name" value="MetI-like"/>
</dbReference>
<feature type="transmembrane region" description="Helical" evidence="7">
    <location>
        <begin position="123"/>
        <end position="142"/>
    </location>
</feature>
<feature type="domain" description="ABC transmembrane type-1" evidence="8">
    <location>
        <begin position="57"/>
        <end position="237"/>
    </location>
</feature>
<dbReference type="InterPro" id="IPR035906">
    <property type="entry name" value="MetI-like_sf"/>
</dbReference>
<evidence type="ECO:0000256" key="2">
    <source>
        <dbReference type="ARBA" id="ARBA00022448"/>
    </source>
</evidence>
<dbReference type="RefSeq" id="WP_151127137.1">
    <property type="nucleotide sequence ID" value="NZ_VZQZ01000001.1"/>
</dbReference>
<keyword evidence="2 7" id="KW-0813">Transport</keyword>
<evidence type="ECO:0000256" key="4">
    <source>
        <dbReference type="ARBA" id="ARBA00022692"/>
    </source>
</evidence>
<sequence length="257" mass="27518">MAILPLLILAVWQILTAAQFLPAYLLPPPLDVLKSLYDFIFGSGAAGQYSGTFMEHSAASIVRVGIGFSLAALIGVPAGIISGRSNQVATLIDPFIQLIRSVPGISWLPLAIVWFGIGTVTTIFLIVIAAFFPVYVSSFHGARTIPLRWVQAARMLGASRSYVLFRVIVPGAMPSIEAGLRLAMGISWAYVVLGELTGVNEGLGAMIMDARLLGDVRLIIVGIICIAVLGRICDLLLLAMLRFVPATAWPVNNKRMA</sequence>
<evidence type="ECO:0000313" key="9">
    <source>
        <dbReference type="EMBL" id="KAB0667711.1"/>
    </source>
</evidence>
<comment type="similarity">
    <text evidence="7">Belongs to the binding-protein-dependent transport system permease family.</text>
</comment>
<evidence type="ECO:0000256" key="5">
    <source>
        <dbReference type="ARBA" id="ARBA00022989"/>
    </source>
</evidence>
<evidence type="ECO:0000256" key="3">
    <source>
        <dbReference type="ARBA" id="ARBA00022475"/>
    </source>
</evidence>
<feature type="transmembrane region" description="Helical" evidence="7">
    <location>
        <begin position="218"/>
        <end position="244"/>
    </location>
</feature>
<dbReference type="Proteomes" id="UP000420562">
    <property type="component" value="Unassembled WGS sequence"/>
</dbReference>
<dbReference type="FunFam" id="1.10.3720.10:FF:000003">
    <property type="entry name" value="Aliphatic sulfonate ABC transporter permease"/>
    <property type="match status" value="1"/>
</dbReference>
<dbReference type="GO" id="GO:0042918">
    <property type="term" value="P:alkanesulfonate transmembrane transport"/>
    <property type="evidence" value="ECO:0007669"/>
    <property type="project" value="UniProtKB-ARBA"/>
</dbReference>
<feature type="transmembrane region" description="Helical" evidence="7">
    <location>
        <begin position="61"/>
        <end position="83"/>
    </location>
</feature>
<dbReference type="EMBL" id="VZQZ01000001">
    <property type="protein sequence ID" value="KAB0667711.1"/>
    <property type="molecule type" value="Genomic_DNA"/>
</dbReference>
<feature type="transmembrane region" description="Helical" evidence="7">
    <location>
        <begin position="95"/>
        <end position="117"/>
    </location>
</feature>